<keyword evidence="1" id="KW-0732">Signal</keyword>
<dbReference type="PANTHER" id="PTHR38850:SF2">
    <property type="entry name" value="CERATO-PLATANIN"/>
    <property type="match status" value="1"/>
</dbReference>
<evidence type="ECO:0008006" key="4">
    <source>
        <dbReference type="Google" id="ProtNLM"/>
    </source>
</evidence>
<dbReference type="AlphaFoldDB" id="A0AAJ0MRU9"/>
<accession>A0AAJ0MRU9</accession>
<feature type="chain" id="PRO_5042467165" description="Cerato-platanin" evidence="1">
    <location>
        <begin position="24"/>
        <end position="257"/>
    </location>
</feature>
<reference evidence="2 3" key="1">
    <citation type="journal article" date="2023" name="Mol. Phylogenet. Evol.">
        <title>Genome-scale phylogeny and comparative genomics of the fungal order Sordariales.</title>
        <authorList>
            <person name="Hensen N."/>
            <person name="Bonometti L."/>
            <person name="Westerberg I."/>
            <person name="Brannstrom I.O."/>
            <person name="Guillou S."/>
            <person name="Cros-Aarteil S."/>
            <person name="Calhoun S."/>
            <person name="Haridas S."/>
            <person name="Kuo A."/>
            <person name="Mondo S."/>
            <person name="Pangilinan J."/>
            <person name="Riley R."/>
            <person name="LaButti K."/>
            <person name="Andreopoulos B."/>
            <person name="Lipzen A."/>
            <person name="Chen C."/>
            <person name="Yan M."/>
            <person name="Daum C."/>
            <person name="Ng V."/>
            <person name="Clum A."/>
            <person name="Steindorff A."/>
            <person name="Ohm R.A."/>
            <person name="Martin F."/>
            <person name="Silar P."/>
            <person name="Natvig D.O."/>
            <person name="Lalanne C."/>
            <person name="Gautier V."/>
            <person name="Ament-Velasquez S.L."/>
            <person name="Kruys A."/>
            <person name="Hutchinson M.I."/>
            <person name="Powell A.J."/>
            <person name="Barry K."/>
            <person name="Miller A.N."/>
            <person name="Grigoriev I.V."/>
            <person name="Debuchy R."/>
            <person name="Gladieux P."/>
            <person name="Hiltunen Thoren M."/>
            <person name="Johannesson H."/>
        </authorList>
    </citation>
    <scope>NUCLEOTIDE SEQUENCE [LARGE SCALE GENOMIC DNA]</scope>
    <source>
        <strain evidence="2 3">FGSC 10403</strain>
    </source>
</reference>
<name>A0AAJ0MRU9_9PEZI</name>
<dbReference type="PANTHER" id="PTHR38850">
    <property type="entry name" value="CERATO-PLATANIN"/>
    <property type="match status" value="1"/>
</dbReference>
<protein>
    <recommendedName>
        <fullName evidence="4">Cerato-platanin</fullName>
    </recommendedName>
</protein>
<evidence type="ECO:0000256" key="1">
    <source>
        <dbReference type="SAM" id="SignalP"/>
    </source>
</evidence>
<dbReference type="GeneID" id="87876578"/>
<organism evidence="2 3">
    <name type="scientific">Neurospora hispaniola</name>
    <dbReference type="NCBI Taxonomy" id="588809"/>
    <lineage>
        <taxon>Eukaryota</taxon>
        <taxon>Fungi</taxon>
        <taxon>Dikarya</taxon>
        <taxon>Ascomycota</taxon>
        <taxon>Pezizomycotina</taxon>
        <taxon>Sordariomycetes</taxon>
        <taxon>Sordariomycetidae</taxon>
        <taxon>Sordariales</taxon>
        <taxon>Sordariaceae</taxon>
        <taxon>Neurospora</taxon>
    </lineage>
</organism>
<comment type="caution">
    <text evidence="2">The sequence shown here is derived from an EMBL/GenBank/DDBJ whole genome shotgun (WGS) entry which is preliminary data.</text>
</comment>
<keyword evidence="3" id="KW-1185">Reference proteome</keyword>
<evidence type="ECO:0000313" key="3">
    <source>
        <dbReference type="Proteomes" id="UP001285908"/>
    </source>
</evidence>
<dbReference type="EMBL" id="JAULSX010000004">
    <property type="protein sequence ID" value="KAK3493026.1"/>
    <property type="molecule type" value="Genomic_DNA"/>
</dbReference>
<gene>
    <name evidence="2" type="ORF">B0T23DRAFT_405004</name>
</gene>
<feature type="signal peptide" evidence="1">
    <location>
        <begin position="1"/>
        <end position="23"/>
    </location>
</feature>
<evidence type="ECO:0000313" key="2">
    <source>
        <dbReference type="EMBL" id="KAK3493026.1"/>
    </source>
</evidence>
<dbReference type="RefSeq" id="XP_062693484.1">
    <property type="nucleotide sequence ID" value="XM_062838956.1"/>
</dbReference>
<sequence length="257" mass="27637">MLPKTFSFGILAFFGTILSSVTAAAIANPVPAANGTTTFSDGRASARLAAAGDIWLTPHDKYSSSVGVLGCKVDVNHMAYWPEAIGCDDFCIEVSYGGRSVTLLRVDNSAGAHDISFENWNYLETGYPASEKNHIQPSAGFNAQYKTVDPNQCRGLIKTASGKLPFSAATSINFISNCALNHPNSWVAQNFELWNIYDSQCNLGYNEICETPDFKSGFNQAKCAHTLGSQDKLVGQDVWNILYPSGDAEEAKGPGEA</sequence>
<dbReference type="Proteomes" id="UP001285908">
    <property type="component" value="Unassembled WGS sequence"/>
</dbReference>
<proteinExistence type="predicted"/>